<accession>A0A1F4Y1V9</accession>
<feature type="domain" description="Nudix hydrolase" evidence="2">
    <location>
        <begin position="1"/>
        <end position="135"/>
    </location>
</feature>
<dbReference type="InterPro" id="IPR015797">
    <property type="entry name" value="NUDIX_hydrolase-like_dom_sf"/>
</dbReference>
<evidence type="ECO:0000256" key="1">
    <source>
        <dbReference type="ARBA" id="ARBA00022801"/>
    </source>
</evidence>
<sequence>MRESAGGIIKGPDGRVVLVQQNGVSWSFPKGGVEEGETALQAATREIEEETCITDLALVRELGSYERYSISKDGLGENKEWGLQKKTLFLFTTSRSELPHRDPDSEITEVRFATLDEAYDLLTHPKDKEFLNTVRSILE</sequence>
<dbReference type="PANTHER" id="PTHR21340:SF0">
    <property type="entry name" value="BIS(5'-NUCLEOSYL)-TETRAPHOSPHATASE [ASYMMETRICAL]"/>
    <property type="match status" value="1"/>
</dbReference>
<evidence type="ECO:0000259" key="2">
    <source>
        <dbReference type="PROSITE" id="PS51462"/>
    </source>
</evidence>
<dbReference type="GO" id="GO:0006167">
    <property type="term" value="P:AMP biosynthetic process"/>
    <property type="evidence" value="ECO:0007669"/>
    <property type="project" value="TreeGrafter"/>
</dbReference>
<evidence type="ECO:0000313" key="3">
    <source>
        <dbReference type="EMBL" id="OGC87955.1"/>
    </source>
</evidence>
<dbReference type="PRINTS" id="PR00502">
    <property type="entry name" value="NUDIXFAMILY"/>
</dbReference>
<dbReference type="SUPFAM" id="SSF55811">
    <property type="entry name" value="Nudix"/>
    <property type="match status" value="1"/>
</dbReference>
<dbReference type="PROSITE" id="PS51462">
    <property type="entry name" value="NUDIX"/>
    <property type="match status" value="1"/>
</dbReference>
<dbReference type="Proteomes" id="UP000176568">
    <property type="component" value="Unassembled WGS sequence"/>
</dbReference>
<dbReference type="InterPro" id="IPR000086">
    <property type="entry name" value="NUDIX_hydrolase_dom"/>
</dbReference>
<dbReference type="InterPro" id="IPR020476">
    <property type="entry name" value="Nudix_hydrolase"/>
</dbReference>
<protein>
    <recommendedName>
        <fullName evidence="2">Nudix hydrolase domain-containing protein</fullName>
    </recommendedName>
</protein>
<keyword evidence="1" id="KW-0378">Hydrolase</keyword>
<dbReference type="STRING" id="1797247.A2419_02340"/>
<dbReference type="InterPro" id="IPR051325">
    <property type="entry name" value="Nudix_hydrolase_domain"/>
</dbReference>
<dbReference type="EMBL" id="MEXB01000015">
    <property type="protein sequence ID" value="OGC87955.1"/>
    <property type="molecule type" value="Genomic_DNA"/>
</dbReference>
<reference evidence="3 4" key="1">
    <citation type="journal article" date="2016" name="Nat. Commun.">
        <title>Thousands of microbial genomes shed light on interconnected biogeochemical processes in an aquifer system.</title>
        <authorList>
            <person name="Anantharaman K."/>
            <person name="Brown C.T."/>
            <person name="Hug L.A."/>
            <person name="Sharon I."/>
            <person name="Castelle C.J."/>
            <person name="Probst A.J."/>
            <person name="Thomas B.C."/>
            <person name="Singh A."/>
            <person name="Wilkins M.J."/>
            <person name="Karaoz U."/>
            <person name="Brodie E.L."/>
            <person name="Williams K.H."/>
            <person name="Hubbard S.S."/>
            <person name="Banfield J.F."/>
        </authorList>
    </citation>
    <scope>NUCLEOTIDE SEQUENCE [LARGE SCALE GENOMIC DNA]</scope>
</reference>
<name>A0A1F4Y1V9_9BACT</name>
<dbReference type="Gene3D" id="3.90.79.10">
    <property type="entry name" value="Nucleoside Triphosphate Pyrophosphohydrolase"/>
    <property type="match status" value="1"/>
</dbReference>
<evidence type="ECO:0000313" key="4">
    <source>
        <dbReference type="Proteomes" id="UP000176568"/>
    </source>
</evidence>
<dbReference type="GO" id="GO:0006754">
    <property type="term" value="P:ATP biosynthetic process"/>
    <property type="evidence" value="ECO:0007669"/>
    <property type="project" value="TreeGrafter"/>
</dbReference>
<dbReference type="GO" id="GO:0004081">
    <property type="term" value="F:bis(5'-nucleosyl)-tetraphosphatase (asymmetrical) activity"/>
    <property type="evidence" value="ECO:0007669"/>
    <property type="project" value="TreeGrafter"/>
</dbReference>
<dbReference type="PANTHER" id="PTHR21340">
    <property type="entry name" value="DIADENOSINE 5,5-P1,P4-TETRAPHOSPHATE PYROPHOSPHOHYDROLASE MUTT"/>
    <property type="match status" value="1"/>
</dbReference>
<comment type="caution">
    <text evidence="3">The sequence shown here is derived from an EMBL/GenBank/DDBJ whole genome shotgun (WGS) entry which is preliminary data.</text>
</comment>
<gene>
    <name evidence="3" type="ORF">A2419_02340</name>
</gene>
<organism evidence="3 4">
    <name type="scientific">Candidatus Adlerbacteria bacterium RIFOXYC1_FULL_48_26</name>
    <dbReference type="NCBI Taxonomy" id="1797247"/>
    <lineage>
        <taxon>Bacteria</taxon>
        <taxon>Candidatus Adleribacteriota</taxon>
    </lineage>
</organism>
<dbReference type="AlphaFoldDB" id="A0A1F4Y1V9"/>
<dbReference type="Pfam" id="PF00293">
    <property type="entry name" value="NUDIX"/>
    <property type="match status" value="1"/>
</dbReference>
<proteinExistence type="predicted"/>